<keyword evidence="4" id="KW-1185">Reference proteome</keyword>
<reference evidence="4" key="1">
    <citation type="journal article" date="2002" name="Science">
        <title>The draft genome of Ciona intestinalis: insights into chordate and vertebrate origins.</title>
        <authorList>
            <person name="Dehal P."/>
            <person name="Satou Y."/>
            <person name="Campbell R.K."/>
            <person name="Chapman J."/>
            <person name="Degnan B."/>
            <person name="De Tomaso A."/>
            <person name="Davidson B."/>
            <person name="Di Gregorio A."/>
            <person name="Gelpke M."/>
            <person name="Goodstein D.M."/>
            <person name="Harafuji N."/>
            <person name="Hastings K.E."/>
            <person name="Ho I."/>
            <person name="Hotta K."/>
            <person name="Huang W."/>
            <person name="Kawashima T."/>
            <person name="Lemaire P."/>
            <person name="Martinez D."/>
            <person name="Meinertzhagen I.A."/>
            <person name="Necula S."/>
            <person name="Nonaka M."/>
            <person name="Putnam N."/>
            <person name="Rash S."/>
            <person name="Saiga H."/>
            <person name="Satake M."/>
            <person name="Terry A."/>
            <person name="Yamada L."/>
            <person name="Wang H.G."/>
            <person name="Awazu S."/>
            <person name="Azumi K."/>
            <person name="Boore J."/>
            <person name="Branno M."/>
            <person name="Chin-Bow S."/>
            <person name="DeSantis R."/>
            <person name="Doyle S."/>
            <person name="Francino P."/>
            <person name="Keys D.N."/>
            <person name="Haga S."/>
            <person name="Hayashi H."/>
            <person name="Hino K."/>
            <person name="Imai K.S."/>
            <person name="Inaba K."/>
            <person name="Kano S."/>
            <person name="Kobayashi K."/>
            <person name="Kobayashi M."/>
            <person name="Lee B.I."/>
            <person name="Makabe K.W."/>
            <person name="Manohar C."/>
            <person name="Matassi G."/>
            <person name="Medina M."/>
            <person name="Mochizuki Y."/>
            <person name="Mount S."/>
            <person name="Morishita T."/>
            <person name="Miura S."/>
            <person name="Nakayama A."/>
            <person name="Nishizaka S."/>
            <person name="Nomoto H."/>
            <person name="Ohta F."/>
            <person name="Oishi K."/>
            <person name="Rigoutsos I."/>
            <person name="Sano M."/>
            <person name="Sasaki A."/>
            <person name="Sasakura Y."/>
            <person name="Shoguchi E."/>
            <person name="Shin-i T."/>
            <person name="Spagnuolo A."/>
            <person name="Stainier D."/>
            <person name="Suzuki M.M."/>
            <person name="Tassy O."/>
            <person name="Takatori N."/>
            <person name="Tokuoka M."/>
            <person name="Yagi K."/>
            <person name="Yoshizaki F."/>
            <person name="Wada S."/>
            <person name="Zhang C."/>
            <person name="Hyatt P.D."/>
            <person name="Larimer F."/>
            <person name="Detter C."/>
            <person name="Doggett N."/>
            <person name="Glavina T."/>
            <person name="Hawkins T."/>
            <person name="Richardson P."/>
            <person name="Lucas S."/>
            <person name="Kohara Y."/>
            <person name="Levine M."/>
            <person name="Satoh N."/>
            <person name="Rokhsar D.S."/>
        </authorList>
    </citation>
    <scope>NUCLEOTIDE SEQUENCE [LARGE SCALE GENOMIC DNA]</scope>
</reference>
<dbReference type="Proteomes" id="UP000008144">
    <property type="component" value="Chromosome 4"/>
</dbReference>
<dbReference type="InterPro" id="IPR015216">
    <property type="entry name" value="SANTA"/>
</dbReference>
<feature type="domain" description="SANTA" evidence="2">
    <location>
        <begin position="67"/>
        <end position="145"/>
    </location>
</feature>
<reference evidence="3" key="3">
    <citation type="submission" date="2025-08" db="UniProtKB">
        <authorList>
            <consortium name="Ensembl"/>
        </authorList>
    </citation>
    <scope>IDENTIFICATION</scope>
</reference>
<reference evidence="3" key="2">
    <citation type="journal article" date="2008" name="Genome Biol.">
        <title>Improved genome assembly and evidence-based global gene model set for the chordate Ciona intestinalis: new insight into intron and operon populations.</title>
        <authorList>
            <person name="Satou Y."/>
            <person name="Mineta K."/>
            <person name="Ogasawara M."/>
            <person name="Sasakura Y."/>
            <person name="Shoguchi E."/>
            <person name="Ueno K."/>
            <person name="Yamada L."/>
            <person name="Matsumoto J."/>
            <person name="Wasserscheid J."/>
            <person name="Dewar K."/>
            <person name="Wiley G.B."/>
            <person name="Macmil S.L."/>
            <person name="Roe B.A."/>
            <person name="Zeller R.W."/>
            <person name="Hastings K.E."/>
            <person name="Lemaire P."/>
            <person name="Lindquist E."/>
            <person name="Endo T."/>
            <person name="Hotta K."/>
            <person name="Inaba K."/>
        </authorList>
    </citation>
    <scope>NUCLEOTIDE SEQUENCE [LARGE SCALE GENOMIC DNA]</scope>
    <source>
        <strain evidence="3">wild type</strain>
    </source>
</reference>
<feature type="compositionally biased region" description="Basic residues" evidence="1">
    <location>
        <begin position="236"/>
        <end position="254"/>
    </location>
</feature>
<dbReference type="InParanoid" id="H2XUJ9"/>
<dbReference type="HOGENOM" id="CLU_846023_0_0_1"/>
<dbReference type="Pfam" id="PF09133">
    <property type="entry name" value="SANTA"/>
    <property type="match status" value="1"/>
</dbReference>
<name>H2XUJ9_CIOIN</name>
<evidence type="ECO:0000259" key="2">
    <source>
        <dbReference type="Pfam" id="PF09133"/>
    </source>
</evidence>
<dbReference type="GeneTree" id="ENSGT00390000007395"/>
<sequence length="329" mass="36667">MNSVSMDSIQLGCSASVYGGESHIGTNYDIPKRSSVDSIFESSQSSIASQLSSLSTKNHQQRRIIVENWKIVPVLGLSEVRIVGVRCSDKQVKKSSFIKLRMHSRCLLTNSGSLYNLVGPMQKSPDIPDNVYKAMINGFPENWRSVVRSYLHQLNQNQSDESSSENEVVHIANNSLNITPRVRVVMETPLSKKRQPDFLVTPTPCKKPRSIAVKKTQDLIMPLSSVPQDILETPANKKKKQTRKRQAAQRKPAKRCKLNKSVLPSCHADLCSESPSGLFRTRSGRHVFPPLQSWTGQRLSTECNEDGVEVVKFHPGNESILAPDVHSPV</sequence>
<evidence type="ECO:0000256" key="1">
    <source>
        <dbReference type="SAM" id="MobiDB-lite"/>
    </source>
</evidence>
<evidence type="ECO:0000313" key="4">
    <source>
        <dbReference type="Proteomes" id="UP000008144"/>
    </source>
</evidence>
<organism evidence="3 4">
    <name type="scientific">Ciona intestinalis</name>
    <name type="common">Transparent sea squirt</name>
    <name type="synonym">Ascidia intestinalis</name>
    <dbReference type="NCBI Taxonomy" id="7719"/>
    <lineage>
        <taxon>Eukaryota</taxon>
        <taxon>Metazoa</taxon>
        <taxon>Chordata</taxon>
        <taxon>Tunicata</taxon>
        <taxon>Ascidiacea</taxon>
        <taxon>Phlebobranchia</taxon>
        <taxon>Cionidae</taxon>
        <taxon>Ciona</taxon>
    </lineage>
</organism>
<dbReference type="Ensembl" id="ENSCINT00000035896.1">
    <property type="protein sequence ID" value="ENSCINP00000033333.1"/>
    <property type="gene ID" value="ENSCING00000025139.1"/>
</dbReference>
<evidence type="ECO:0000313" key="3">
    <source>
        <dbReference type="Ensembl" id="ENSCINP00000033333.1"/>
    </source>
</evidence>
<accession>H2XUJ9</accession>
<dbReference type="AlphaFoldDB" id="H2XUJ9"/>
<dbReference type="EMBL" id="EAAA01002028">
    <property type="status" value="NOT_ANNOTATED_CDS"/>
    <property type="molecule type" value="Genomic_DNA"/>
</dbReference>
<protein>
    <recommendedName>
        <fullName evidence="2">SANTA domain-containing protein</fullName>
    </recommendedName>
</protein>
<proteinExistence type="predicted"/>
<dbReference type="OMA" id="STECNED"/>
<feature type="region of interest" description="Disordered" evidence="1">
    <location>
        <begin position="234"/>
        <end position="254"/>
    </location>
</feature>
<reference evidence="3" key="4">
    <citation type="submission" date="2025-09" db="UniProtKB">
        <authorList>
            <consortium name="Ensembl"/>
        </authorList>
    </citation>
    <scope>IDENTIFICATION</scope>
</reference>